<evidence type="ECO:0000313" key="6">
    <source>
        <dbReference type="Proteomes" id="UP000232875"/>
    </source>
</evidence>
<dbReference type="GO" id="GO:0031966">
    <property type="term" value="C:mitochondrial membrane"/>
    <property type="evidence" value="ECO:0007669"/>
    <property type="project" value="UniProtKB-SubCell"/>
</dbReference>
<dbReference type="EMBL" id="KZ454989">
    <property type="protein sequence ID" value="PKI84630.1"/>
    <property type="molecule type" value="Genomic_DNA"/>
</dbReference>
<evidence type="ECO:0000256" key="1">
    <source>
        <dbReference type="ARBA" id="ARBA00004325"/>
    </source>
</evidence>
<sequence length="69" mass="7255">MSYNIAGKAVPSEYLVIGIFSAIGGGAYLATRKGGDAKAQTKAPAPITADEEGFIKQFIAEAQHEEVKK</sequence>
<proteinExistence type="predicted"/>
<accession>A0A2N1JDJ8</accession>
<evidence type="ECO:0000256" key="2">
    <source>
        <dbReference type="ARBA" id="ARBA00023128"/>
    </source>
</evidence>
<organism evidence="5 6">
    <name type="scientific">Malassezia vespertilionis</name>
    <dbReference type="NCBI Taxonomy" id="2020962"/>
    <lineage>
        <taxon>Eukaryota</taxon>
        <taxon>Fungi</taxon>
        <taxon>Dikarya</taxon>
        <taxon>Basidiomycota</taxon>
        <taxon>Ustilaginomycotina</taxon>
        <taxon>Malasseziomycetes</taxon>
        <taxon>Malasseziales</taxon>
        <taxon>Malasseziaceae</taxon>
        <taxon>Malassezia</taxon>
    </lineage>
</organism>
<dbReference type="Proteomes" id="UP000232875">
    <property type="component" value="Unassembled WGS sequence"/>
</dbReference>
<keyword evidence="4" id="KW-1133">Transmembrane helix</keyword>
<evidence type="ECO:0000256" key="3">
    <source>
        <dbReference type="ARBA" id="ARBA00023136"/>
    </source>
</evidence>
<keyword evidence="3 4" id="KW-0472">Membrane</keyword>
<keyword evidence="6" id="KW-1185">Reference proteome</keyword>
<dbReference type="AlphaFoldDB" id="A0A2N1JDJ8"/>
<dbReference type="InterPro" id="IPR021278">
    <property type="entry name" value="ATP19"/>
</dbReference>
<name>A0A2N1JDJ8_9BASI</name>
<gene>
    <name evidence="5" type="ORF">MVES_001568</name>
</gene>
<evidence type="ECO:0000256" key="4">
    <source>
        <dbReference type="SAM" id="Phobius"/>
    </source>
</evidence>
<evidence type="ECO:0000313" key="5">
    <source>
        <dbReference type="EMBL" id="PKI84630.1"/>
    </source>
</evidence>
<dbReference type="OrthoDB" id="2094445at2759"/>
<comment type="subcellular location">
    <subcellularLocation>
        <location evidence="1">Mitochondrion membrane</location>
    </subcellularLocation>
</comment>
<protein>
    <recommendedName>
        <fullName evidence="7">Atp19p</fullName>
    </recommendedName>
</protein>
<keyword evidence="4" id="KW-0812">Transmembrane</keyword>
<feature type="transmembrane region" description="Helical" evidence="4">
    <location>
        <begin position="12"/>
        <end position="30"/>
    </location>
</feature>
<reference evidence="5 6" key="1">
    <citation type="submission" date="2017-10" db="EMBL/GenBank/DDBJ databases">
        <title>A novel species of cold-tolerant Malassezia isolated from bats.</title>
        <authorList>
            <person name="Lorch J.M."/>
            <person name="Palmer J.M."/>
            <person name="Vanderwolf K.J."/>
            <person name="Schmidt K.Z."/>
            <person name="Verant M.L."/>
            <person name="Weller T.J."/>
            <person name="Blehert D.S."/>
        </authorList>
    </citation>
    <scope>NUCLEOTIDE SEQUENCE [LARGE SCALE GENOMIC DNA]</scope>
    <source>
        <strain evidence="5 6">NWHC:44797-103</strain>
    </source>
</reference>
<dbReference type="PANTHER" id="PTHR28074:SF1">
    <property type="entry name" value="ATP SYNTHASE SUBUNIT K, MITOCHONDRIAL"/>
    <property type="match status" value="1"/>
</dbReference>
<dbReference type="GO" id="GO:0015986">
    <property type="term" value="P:proton motive force-driven ATP synthesis"/>
    <property type="evidence" value="ECO:0007669"/>
    <property type="project" value="TreeGrafter"/>
</dbReference>
<dbReference type="Pfam" id="PF11022">
    <property type="entry name" value="ATP19"/>
    <property type="match status" value="1"/>
</dbReference>
<evidence type="ECO:0008006" key="7">
    <source>
        <dbReference type="Google" id="ProtNLM"/>
    </source>
</evidence>
<keyword evidence="2" id="KW-0496">Mitochondrion</keyword>
<dbReference type="PANTHER" id="PTHR28074">
    <property type="entry name" value="ATP SYNTHASE SUBUNIT K, MITOCHONDRIAL"/>
    <property type="match status" value="1"/>
</dbReference>
<dbReference type="STRING" id="2020962.A0A2N1JDJ8"/>